<sequence length="1473" mass="158698">MNRFRTKKKGKDDGSAGRSSEDSDHSSMPSFKSFRRGKKAPTEEPKKELDLTSALPSNDDFRTSLLMTNLSARFSMLREQDDPNTKIGKASDDSVLFPKRQSRMPDFGFGVGGGLSDIAEVESIKASPFARTGSFVSDDADSAKGGGVLNRAKPTEGNNLFGGRQKIYKIPAGSSKNPAAGGIGGRVLYDDDVAMSAFQRWRQSEKEKAVEEDEDSEPARSESPPPAGYNRKRETSSTTSSASISVMRNSTAATSVTSQPTAASKDGQSGSTAPTSAASTPAIERSVTRTRRLYEQGLTQDMHEQQSSALSRIDTLSRQRIGTRTPDLGPNSSSPSPTVNAFADRFIGDKRTVLTKGSAPNLRSMSPPTTASSIGTMDLGIKVPTQADSKLTFGGSPPLSPPISETGEQSMLPIQPNDVGKATAMGVFQKPTQPYDESKYAQRQLQLQQGQLQQGRETPTERIRAGSNASLVTGRSRSSSSAHRQPFEGRQEPVKMQPVVQEEPAPPSLQDDSQSSPAEFTTLTPPAVQPIVIERPSDKDHPAFRRSAMPTPLTISARNSANPSPISEDPSQSFNNSEQHSPEDSPTLPAATATGLSGMVRQHLRSDSNASSVYGAAPQSTGLDSRFPIDPYESHFADSPGAKANPWTSTEHNWTLSYYGDATEPNFEASEVLPLPKGDVTSDSKAASDRSSNDMAEETDEFANQLAAARRRVRDKLTSYAESDSSRDASPLPIQEPKDLGIQAPPNSLGLGILKPKTSRGSLIDRSRNIVAGTTKTKKILGLGASTMSTSPGPGKQSFDEKEYAVVETKEVASNDQVQEVQPTPEVEKETGSSSGNEKDEDSNTPPGLKAFRQARRELQRRRELETLARHQLSQTSQLQSQPAGPPQGVQSPPKERGTRQRTPSRERKPPPVYYRQRTPSDENAFGSNTQSPSAVQVSGDRGRSGSESRGPPVSSHSRPPPRLRNNSGGQDGQMPPGAPRPPMLRPAGLPGTDIRHSPIMPPQGYPGRNGTSPLPSPHVLDRSRSTGTLAPGRPGYEPHSGHPSPNLPMNGSAGLPPPSPFAMGPARSPVGTPTSFEPRTRRPSAPQSPAMGATTTSSLNESMKRIVDKREISEPTFVMSTSRVPTMNLPREPTSAPPLPPINPRRRREGSQSRPGYDETRIGAPRPPFASQNNNSTSSLDYSEESRSNFSVSDDEDGGRPDPRRRLRKAYPEPHNARAPGAPRDNSPSPVTSAMALIRPFRPQDTEDCKHICRATLPPSLSSSPPAIAMAPYLWTLQFTHLSPQTCFVLDDGTGRVVGYVIGVPDVFSFAEAYPRYVDEVLRSTQGQIDVPPPSQLGTPYPPPSPAQTTGDGTAAAAAVGGQPNLLNMAQQAYKVEWLVLDGVEGKKELVREYRAMMHIDLLEEAQGQGWGRKMIQRFVESVKGSGEEVGRGVQIGVSGENTKVVPFYERVGFRVYPGGEAEGCVWMVLDL</sequence>
<name>A0AAE0IW92_9PEZI</name>
<dbReference type="SUPFAM" id="SSF55729">
    <property type="entry name" value="Acyl-CoA N-acyltransferases (Nat)"/>
    <property type="match status" value="1"/>
</dbReference>
<dbReference type="Gene3D" id="3.40.630.30">
    <property type="match status" value="1"/>
</dbReference>
<evidence type="ECO:0000313" key="4">
    <source>
        <dbReference type="Proteomes" id="UP001286456"/>
    </source>
</evidence>
<feature type="compositionally biased region" description="Polar residues" evidence="1">
    <location>
        <begin position="1171"/>
        <end position="1182"/>
    </location>
</feature>
<dbReference type="GO" id="GO:0016747">
    <property type="term" value="F:acyltransferase activity, transferring groups other than amino-acyl groups"/>
    <property type="evidence" value="ECO:0007669"/>
    <property type="project" value="InterPro"/>
</dbReference>
<dbReference type="InterPro" id="IPR016181">
    <property type="entry name" value="Acyl_CoA_acyltransferase"/>
</dbReference>
<feature type="region of interest" description="Disordered" evidence="1">
    <location>
        <begin position="200"/>
        <end position="341"/>
    </location>
</feature>
<feature type="region of interest" description="Disordered" evidence="1">
    <location>
        <begin position="77"/>
        <end position="98"/>
    </location>
</feature>
<feature type="compositionally biased region" description="Polar residues" evidence="1">
    <location>
        <begin position="553"/>
        <end position="579"/>
    </location>
</feature>
<evidence type="ECO:0000256" key="1">
    <source>
        <dbReference type="SAM" id="MobiDB-lite"/>
    </source>
</evidence>
<reference evidence="3" key="2">
    <citation type="submission" date="2023-06" db="EMBL/GenBank/DDBJ databases">
        <authorList>
            <consortium name="Lawrence Berkeley National Laboratory"/>
            <person name="Haridas S."/>
            <person name="Hensen N."/>
            <person name="Bonometti L."/>
            <person name="Westerberg I."/>
            <person name="Brannstrom I.O."/>
            <person name="Guillou S."/>
            <person name="Cros-Aarteil S."/>
            <person name="Calhoun S."/>
            <person name="Kuo A."/>
            <person name="Mondo S."/>
            <person name="Pangilinan J."/>
            <person name="Riley R."/>
            <person name="Labutti K."/>
            <person name="Andreopoulos B."/>
            <person name="Lipzen A."/>
            <person name="Chen C."/>
            <person name="Yanf M."/>
            <person name="Daum C."/>
            <person name="Ng V."/>
            <person name="Clum A."/>
            <person name="Steindorff A."/>
            <person name="Ohm R."/>
            <person name="Martin F."/>
            <person name="Silar P."/>
            <person name="Natvig D."/>
            <person name="Lalanne C."/>
            <person name="Gautier V."/>
            <person name="Ament-Velasquez S.L."/>
            <person name="Kruys A."/>
            <person name="Hutchinson M.I."/>
            <person name="Powell A.J."/>
            <person name="Barry K."/>
            <person name="Miller A.N."/>
            <person name="Grigoriev I.V."/>
            <person name="Debuchy R."/>
            <person name="Gladieux P."/>
            <person name="Thoren M.H."/>
            <person name="Johannesson H."/>
        </authorList>
    </citation>
    <scope>NUCLEOTIDE SEQUENCE</scope>
    <source>
        <strain evidence="3">SMH4131-1</strain>
    </source>
</reference>
<feature type="region of interest" description="Disordered" evidence="1">
    <location>
        <begin position="393"/>
        <end position="647"/>
    </location>
</feature>
<evidence type="ECO:0000259" key="2">
    <source>
        <dbReference type="PROSITE" id="PS51186"/>
    </source>
</evidence>
<feature type="compositionally biased region" description="Basic and acidic residues" evidence="1">
    <location>
        <begin position="1199"/>
        <end position="1217"/>
    </location>
</feature>
<keyword evidence="4" id="KW-1185">Reference proteome</keyword>
<accession>A0AAE0IW92</accession>
<protein>
    <recommendedName>
        <fullName evidence="2">N-acetyltransferase domain-containing protein</fullName>
    </recommendedName>
</protein>
<feature type="region of interest" description="Disordered" evidence="1">
    <location>
        <begin position="1"/>
        <end position="59"/>
    </location>
</feature>
<evidence type="ECO:0000313" key="3">
    <source>
        <dbReference type="EMBL" id="KAK3332324.1"/>
    </source>
</evidence>
<feature type="compositionally biased region" description="Basic and acidic residues" evidence="1">
    <location>
        <begin position="894"/>
        <end position="910"/>
    </location>
</feature>
<feature type="compositionally biased region" description="Basic and acidic residues" evidence="1">
    <location>
        <begin position="40"/>
        <end position="50"/>
    </location>
</feature>
<feature type="region of interest" description="Disordered" evidence="1">
    <location>
        <begin position="1329"/>
        <end position="1357"/>
    </location>
</feature>
<proteinExistence type="predicted"/>
<feature type="domain" description="N-acetyltransferase" evidence="2">
    <location>
        <begin position="1394"/>
        <end position="1473"/>
    </location>
</feature>
<gene>
    <name evidence="3" type="ORF">B0T19DRAFT_439177</name>
</gene>
<feature type="compositionally biased region" description="Basic and acidic residues" evidence="1">
    <location>
        <begin position="77"/>
        <end position="92"/>
    </location>
</feature>
<feature type="compositionally biased region" description="Basic and acidic residues" evidence="1">
    <location>
        <begin position="680"/>
        <end position="692"/>
    </location>
</feature>
<feature type="compositionally biased region" description="Pro residues" evidence="1">
    <location>
        <begin position="1332"/>
        <end position="1347"/>
    </location>
</feature>
<dbReference type="PROSITE" id="PS51186">
    <property type="entry name" value="GNAT"/>
    <property type="match status" value="1"/>
</dbReference>
<feature type="region of interest" description="Disordered" evidence="1">
    <location>
        <begin position="357"/>
        <end position="376"/>
    </location>
</feature>
<feature type="compositionally biased region" description="Polar residues" evidence="1">
    <location>
        <begin position="361"/>
        <end position="375"/>
    </location>
</feature>
<comment type="caution">
    <text evidence="3">The sequence shown here is derived from an EMBL/GenBank/DDBJ whole genome shotgun (WGS) entry which is preliminary data.</text>
</comment>
<feature type="compositionally biased region" description="Basic and acidic residues" evidence="1">
    <location>
        <begin position="1103"/>
        <end position="1114"/>
    </location>
</feature>
<dbReference type="Proteomes" id="UP001286456">
    <property type="component" value="Unassembled WGS sequence"/>
</dbReference>
<feature type="compositionally biased region" description="Polar residues" evidence="1">
    <location>
        <begin position="607"/>
        <end position="623"/>
    </location>
</feature>
<feature type="compositionally biased region" description="Polar residues" evidence="1">
    <location>
        <begin position="926"/>
        <end position="937"/>
    </location>
</feature>
<feature type="compositionally biased region" description="Basic and acidic residues" evidence="1">
    <location>
        <begin position="798"/>
        <end position="813"/>
    </location>
</feature>
<feature type="compositionally biased region" description="Polar residues" evidence="1">
    <location>
        <begin position="305"/>
        <end position="322"/>
    </location>
</feature>
<feature type="compositionally biased region" description="Polar residues" evidence="1">
    <location>
        <begin position="330"/>
        <end position="339"/>
    </location>
</feature>
<feature type="compositionally biased region" description="Low complexity" evidence="1">
    <location>
        <begin position="1348"/>
        <end position="1357"/>
    </location>
</feature>
<feature type="compositionally biased region" description="Low complexity" evidence="1">
    <location>
        <begin position="236"/>
        <end position="245"/>
    </location>
</feature>
<feature type="region of interest" description="Disordered" evidence="1">
    <location>
        <begin position="132"/>
        <end position="164"/>
    </location>
</feature>
<dbReference type="EMBL" id="JAUEPO010000002">
    <property type="protein sequence ID" value="KAK3332324.1"/>
    <property type="molecule type" value="Genomic_DNA"/>
</dbReference>
<feature type="compositionally biased region" description="Basic and acidic residues" evidence="1">
    <location>
        <begin position="855"/>
        <end position="869"/>
    </location>
</feature>
<feature type="compositionally biased region" description="Low complexity" evidence="1">
    <location>
        <begin position="271"/>
        <end position="282"/>
    </location>
</feature>
<feature type="compositionally biased region" description="Low complexity" evidence="1">
    <location>
        <begin position="508"/>
        <end position="518"/>
    </location>
</feature>
<feature type="compositionally biased region" description="Polar residues" evidence="1">
    <location>
        <begin position="246"/>
        <end position="270"/>
    </location>
</feature>
<feature type="compositionally biased region" description="Low complexity" evidence="1">
    <location>
        <begin position="870"/>
        <end position="882"/>
    </location>
</feature>
<feature type="compositionally biased region" description="Low complexity" evidence="1">
    <location>
        <begin position="442"/>
        <end position="456"/>
    </location>
</feature>
<feature type="region of interest" description="Disordered" evidence="1">
    <location>
        <begin position="781"/>
        <end position="1233"/>
    </location>
</feature>
<feature type="compositionally biased region" description="Low complexity" evidence="1">
    <location>
        <begin position="948"/>
        <end position="969"/>
    </location>
</feature>
<organism evidence="3 4">
    <name type="scientific">Cercophora scortea</name>
    <dbReference type="NCBI Taxonomy" id="314031"/>
    <lineage>
        <taxon>Eukaryota</taxon>
        <taxon>Fungi</taxon>
        <taxon>Dikarya</taxon>
        <taxon>Ascomycota</taxon>
        <taxon>Pezizomycotina</taxon>
        <taxon>Sordariomycetes</taxon>
        <taxon>Sordariomycetidae</taxon>
        <taxon>Sordariales</taxon>
        <taxon>Lasiosphaeriaceae</taxon>
        <taxon>Cercophora</taxon>
    </lineage>
</organism>
<reference evidence="3" key="1">
    <citation type="journal article" date="2023" name="Mol. Phylogenet. Evol.">
        <title>Genome-scale phylogeny and comparative genomics of the fungal order Sordariales.</title>
        <authorList>
            <person name="Hensen N."/>
            <person name="Bonometti L."/>
            <person name="Westerberg I."/>
            <person name="Brannstrom I.O."/>
            <person name="Guillou S."/>
            <person name="Cros-Aarteil S."/>
            <person name="Calhoun S."/>
            <person name="Haridas S."/>
            <person name="Kuo A."/>
            <person name="Mondo S."/>
            <person name="Pangilinan J."/>
            <person name="Riley R."/>
            <person name="LaButti K."/>
            <person name="Andreopoulos B."/>
            <person name="Lipzen A."/>
            <person name="Chen C."/>
            <person name="Yan M."/>
            <person name="Daum C."/>
            <person name="Ng V."/>
            <person name="Clum A."/>
            <person name="Steindorff A."/>
            <person name="Ohm R.A."/>
            <person name="Martin F."/>
            <person name="Silar P."/>
            <person name="Natvig D.O."/>
            <person name="Lalanne C."/>
            <person name="Gautier V."/>
            <person name="Ament-Velasquez S.L."/>
            <person name="Kruys A."/>
            <person name="Hutchinson M.I."/>
            <person name="Powell A.J."/>
            <person name="Barry K."/>
            <person name="Miller A.N."/>
            <person name="Grigoriev I.V."/>
            <person name="Debuchy R."/>
            <person name="Gladieux P."/>
            <person name="Hiltunen Thoren M."/>
            <person name="Johannesson H."/>
        </authorList>
    </citation>
    <scope>NUCLEOTIDE SEQUENCE</scope>
    <source>
        <strain evidence="3">SMH4131-1</strain>
    </source>
</reference>
<feature type="region of interest" description="Disordered" evidence="1">
    <location>
        <begin position="673"/>
        <end position="754"/>
    </location>
</feature>
<feature type="compositionally biased region" description="Basic and acidic residues" evidence="1">
    <location>
        <begin position="10"/>
        <end position="25"/>
    </location>
</feature>
<dbReference type="InterPro" id="IPR000182">
    <property type="entry name" value="GNAT_dom"/>
</dbReference>